<evidence type="ECO:0000256" key="1">
    <source>
        <dbReference type="SAM" id="MobiDB-lite"/>
    </source>
</evidence>
<dbReference type="GeneID" id="4391968"/>
<evidence type="ECO:0000313" key="3">
    <source>
        <dbReference type="Proteomes" id="UP000001056"/>
    </source>
</evidence>
<evidence type="ECO:0000313" key="2">
    <source>
        <dbReference type="EMBL" id="EAQ87615.1"/>
    </source>
</evidence>
<dbReference type="VEuPathDB" id="FungiDB:CHGG_04234"/>
<dbReference type="HOGENOM" id="CLU_1266731_0_0_1"/>
<dbReference type="AlphaFoldDB" id="Q2H1W2"/>
<dbReference type="Proteomes" id="UP000001056">
    <property type="component" value="Unassembled WGS sequence"/>
</dbReference>
<feature type="compositionally biased region" description="Polar residues" evidence="1">
    <location>
        <begin position="37"/>
        <end position="52"/>
    </location>
</feature>
<reference evidence="3" key="1">
    <citation type="journal article" date="2015" name="Genome Announc.">
        <title>Draft genome sequence of the cellulolytic fungus Chaetomium globosum.</title>
        <authorList>
            <person name="Cuomo C.A."/>
            <person name="Untereiner W.A."/>
            <person name="Ma L.-J."/>
            <person name="Grabherr M."/>
            <person name="Birren B.W."/>
        </authorList>
    </citation>
    <scope>NUCLEOTIDE SEQUENCE [LARGE SCALE GENOMIC DNA]</scope>
    <source>
        <strain evidence="3">ATCC 6205 / CBS 148.51 / DSM 1962 / NBRC 6347 / NRRL 1970</strain>
    </source>
</reference>
<name>Q2H1W2_CHAGB</name>
<gene>
    <name evidence="2" type="ORF">CHGG_04234</name>
</gene>
<organism evidence="2 3">
    <name type="scientific">Chaetomium globosum (strain ATCC 6205 / CBS 148.51 / DSM 1962 / NBRC 6347 / NRRL 1970)</name>
    <name type="common">Soil fungus</name>
    <dbReference type="NCBI Taxonomy" id="306901"/>
    <lineage>
        <taxon>Eukaryota</taxon>
        <taxon>Fungi</taxon>
        <taxon>Dikarya</taxon>
        <taxon>Ascomycota</taxon>
        <taxon>Pezizomycotina</taxon>
        <taxon>Sordariomycetes</taxon>
        <taxon>Sordariomycetidae</taxon>
        <taxon>Sordariales</taxon>
        <taxon>Chaetomiaceae</taxon>
        <taxon>Chaetomium</taxon>
    </lineage>
</organism>
<protein>
    <submittedName>
        <fullName evidence="2">Uncharacterized protein</fullName>
    </submittedName>
</protein>
<dbReference type="RefSeq" id="XP_001223448.1">
    <property type="nucleotide sequence ID" value="XM_001223447.1"/>
</dbReference>
<dbReference type="EMBL" id="CH408032">
    <property type="protein sequence ID" value="EAQ87615.1"/>
    <property type="molecule type" value="Genomic_DNA"/>
</dbReference>
<sequence length="218" mass="23567">MSFPPQFHPPGAFHFDTSTTPGQPLHANVFRPPPSPTASSYNLAKSTGSLLSDISMPTAPHTGTAKRKRARTRESTPLDWHMNMEGAFDGREEEKGRESRRALGPKAIPEAESPSTQIPLDRTSNAPSSAAWSLFSLQTIEDMVGKVWEFCTKGAFRGFQAGGGQGYTVNGATVTETTGHSWGPESDTPIRLYEDTPMTQATPSYFLPASANALLARI</sequence>
<dbReference type="eggNOG" id="ENOG502R0P4">
    <property type="taxonomic scope" value="Eukaryota"/>
</dbReference>
<feature type="compositionally biased region" description="Basic and acidic residues" evidence="1">
    <location>
        <begin position="88"/>
        <end position="101"/>
    </location>
</feature>
<feature type="compositionally biased region" description="Polar residues" evidence="1">
    <location>
        <begin position="113"/>
        <end position="124"/>
    </location>
</feature>
<feature type="region of interest" description="Disordered" evidence="1">
    <location>
        <begin position="1"/>
        <end position="124"/>
    </location>
</feature>
<dbReference type="InParanoid" id="Q2H1W2"/>
<accession>Q2H1W2</accession>
<proteinExistence type="predicted"/>
<keyword evidence="3" id="KW-1185">Reference proteome</keyword>
<dbReference type="OrthoDB" id="5138418at2759"/>